<dbReference type="OrthoDB" id="6070471at2759"/>
<feature type="transmembrane region" description="Helical" evidence="2">
    <location>
        <begin position="92"/>
        <end position="110"/>
    </location>
</feature>
<sequence length="111" mass="12803">MAFKRKTQDENVHSSEDSPNGKVKQVKPHCDTTFEKSIQNQNIELSKDINNQDLCCSISKAAPVIEGSGNSLPNHEKPLNTNLDTWKLDERVRVTIMLFVIYYYFYAVFYN</sequence>
<name>A0A8B6GUX3_MYTGA</name>
<feature type="region of interest" description="Disordered" evidence="1">
    <location>
        <begin position="1"/>
        <end position="27"/>
    </location>
</feature>
<keyword evidence="4" id="KW-1185">Reference proteome</keyword>
<feature type="compositionally biased region" description="Basic and acidic residues" evidence="1">
    <location>
        <begin position="1"/>
        <end position="16"/>
    </location>
</feature>
<evidence type="ECO:0000256" key="2">
    <source>
        <dbReference type="SAM" id="Phobius"/>
    </source>
</evidence>
<keyword evidence="2" id="KW-0812">Transmembrane</keyword>
<keyword evidence="2" id="KW-0472">Membrane</keyword>
<evidence type="ECO:0000256" key="1">
    <source>
        <dbReference type="SAM" id="MobiDB-lite"/>
    </source>
</evidence>
<dbReference type="Proteomes" id="UP000596742">
    <property type="component" value="Unassembled WGS sequence"/>
</dbReference>
<organism evidence="3 4">
    <name type="scientific">Mytilus galloprovincialis</name>
    <name type="common">Mediterranean mussel</name>
    <dbReference type="NCBI Taxonomy" id="29158"/>
    <lineage>
        <taxon>Eukaryota</taxon>
        <taxon>Metazoa</taxon>
        <taxon>Spiralia</taxon>
        <taxon>Lophotrochozoa</taxon>
        <taxon>Mollusca</taxon>
        <taxon>Bivalvia</taxon>
        <taxon>Autobranchia</taxon>
        <taxon>Pteriomorphia</taxon>
        <taxon>Mytilida</taxon>
        <taxon>Mytiloidea</taxon>
        <taxon>Mytilidae</taxon>
        <taxon>Mytilinae</taxon>
        <taxon>Mytilus</taxon>
    </lineage>
</organism>
<reference evidence="3" key="1">
    <citation type="submission" date="2018-11" db="EMBL/GenBank/DDBJ databases">
        <authorList>
            <person name="Alioto T."/>
            <person name="Alioto T."/>
        </authorList>
    </citation>
    <scope>NUCLEOTIDE SEQUENCE</scope>
</reference>
<evidence type="ECO:0000313" key="3">
    <source>
        <dbReference type="EMBL" id="VDI69817.1"/>
    </source>
</evidence>
<gene>
    <name evidence="3" type="ORF">MGAL_10B037810</name>
</gene>
<accession>A0A8B6GUX3</accession>
<dbReference type="AlphaFoldDB" id="A0A8B6GUX3"/>
<evidence type="ECO:0000313" key="4">
    <source>
        <dbReference type="Proteomes" id="UP000596742"/>
    </source>
</evidence>
<dbReference type="EMBL" id="UYJE01009082">
    <property type="protein sequence ID" value="VDI69817.1"/>
    <property type="molecule type" value="Genomic_DNA"/>
</dbReference>
<comment type="caution">
    <text evidence="3">The sequence shown here is derived from an EMBL/GenBank/DDBJ whole genome shotgun (WGS) entry which is preliminary data.</text>
</comment>
<keyword evidence="2" id="KW-1133">Transmembrane helix</keyword>
<protein>
    <submittedName>
        <fullName evidence="3">Uncharacterized protein</fullName>
    </submittedName>
</protein>
<proteinExistence type="predicted"/>